<name>A0A090G7J3_MESPL</name>
<protein>
    <recommendedName>
        <fullName evidence="3">Serine protease</fullName>
    </recommendedName>
</protein>
<dbReference type="Gene3D" id="2.40.10.120">
    <property type="match status" value="1"/>
</dbReference>
<dbReference type="EMBL" id="CCNE01000023">
    <property type="protein sequence ID" value="CDX58795.1"/>
    <property type="molecule type" value="Genomic_DNA"/>
</dbReference>
<dbReference type="Proteomes" id="UP000046122">
    <property type="component" value="Unassembled WGS sequence"/>
</dbReference>
<evidence type="ECO:0008006" key="3">
    <source>
        <dbReference type="Google" id="ProtNLM"/>
    </source>
</evidence>
<accession>A0A090G7J3</accession>
<reference evidence="1 2" key="1">
    <citation type="submission" date="2014-08" db="EMBL/GenBank/DDBJ databases">
        <authorList>
            <person name="Moulin Lionel"/>
        </authorList>
    </citation>
    <scope>NUCLEOTIDE SEQUENCE [LARGE SCALE GENOMIC DNA]</scope>
</reference>
<sequence length="321" mass="34189">MSTCVTGPFCQGTSSESEKGASVKELFLAILILFVPGNVAPVFSAPPVEKTIVYIECTTSDKTVLHGSGVVVSPQGHVLTALHIAPDNAVCRGSIGVADPQSLRNMVRQPISTGVDATLLRFSLPGAYDYAQFCPLEDWMVRKDIFVSGFPDNTGTGTPSFRRGVLATVLPDSSGFLESDAQTIRGMSGGPVFSKNFAGIIGIVAGARFDGSGAVSSYEILSAEFFAKLLGLTKSEIPCFHETREVTLPAEMQHWKAGDPPLNLGVRVDEGMCFLASIWGQFTNTSDTVVVSAREDGFYYLDGTSNASGLRGGAARCFWYD</sequence>
<proteinExistence type="predicted"/>
<gene>
    <name evidence="1" type="ORF">MPL3365_30314</name>
</gene>
<dbReference type="Pfam" id="PF13365">
    <property type="entry name" value="Trypsin_2"/>
    <property type="match status" value="1"/>
</dbReference>
<dbReference type="AlphaFoldDB" id="A0A090G7J3"/>
<dbReference type="SUPFAM" id="SSF50494">
    <property type="entry name" value="Trypsin-like serine proteases"/>
    <property type="match status" value="1"/>
</dbReference>
<evidence type="ECO:0000313" key="2">
    <source>
        <dbReference type="Proteomes" id="UP000046122"/>
    </source>
</evidence>
<organism evidence="1 2">
    <name type="scientific">Mesorhizobium plurifarium</name>
    <dbReference type="NCBI Taxonomy" id="69974"/>
    <lineage>
        <taxon>Bacteria</taxon>
        <taxon>Pseudomonadati</taxon>
        <taxon>Pseudomonadota</taxon>
        <taxon>Alphaproteobacteria</taxon>
        <taxon>Hyphomicrobiales</taxon>
        <taxon>Phyllobacteriaceae</taxon>
        <taxon>Mesorhizobium</taxon>
    </lineage>
</organism>
<dbReference type="InterPro" id="IPR009003">
    <property type="entry name" value="Peptidase_S1_PA"/>
</dbReference>
<evidence type="ECO:0000313" key="1">
    <source>
        <dbReference type="EMBL" id="CDX58795.1"/>
    </source>
</evidence>